<dbReference type="InterPro" id="IPR018143">
    <property type="entry name" value="Folate_rcpt-like"/>
</dbReference>
<evidence type="ECO:0000256" key="1">
    <source>
        <dbReference type="ARBA" id="ARBA00007932"/>
    </source>
</evidence>
<keyword evidence="4" id="KW-0472">Membrane</keyword>
<dbReference type="AlphaFoldDB" id="A0A0C2MP69"/>
<gene>
    <name evidence="6" type="ORF">RF11_02265</name>
</gene>
<protein>
    <submittedName>
        <fullName evidence="6">Folate receptor gamma</fullName>
    </submittedName>
</protein>
<keyword evidence="6" id="KW-0675">Receptor</keyword>
<organism evidence="6 7">
    <name type="scientific">Thelohanellus kitauei</name>
    <name type="common">Myxosporean</name>
    <dbReference type="NCBI Taxonomy" id="669202"/>
    <lineage>
        <taxon>Eukaryota</taxon>
        <taxon>Metazoa</taxon>
        <taxon>Cnidaria</taxon>
        <taxon>Myxozoa</taxon>
        <taxon>Myxosporea</taxon>
        <taxon>Bivalvulida</taxon>
        <taxon>Platysporina</taxon>
        <taxon>Myxobolidae</taxon>
        <taxon>Thelohanellus</taxon>
    </lineage>
</organism>
<feature type="domain" description="Folate receptor-like" evidence="5">
    <location>
        <begin position="16"/>
        <end position="193"/>
    </location>
</feature>
<reference evidence="6 7" key="1">
    <citation type="journal article" date="2014" name="Genome Biol. Evol.">
        <title>The genome of the myxosporean Thelohanellus kitauei shows adaptations to nutrient acquisition within its fish host.</title>
        <authorList>
            <person name="Yang Y."/>
            <person name="Xiong J."/>
            <person name="Zhou Z."/>
            <person name="Huo F."/>
            <person name="Miao W."/>
            <person name="Ran C."/>
            <person name="Liu Y."/>
            <person name="Zhang J."/>
            <person name="Feng J."/>
            <person name="Wang M."/>
            <person name="Wang M."/>
            <person name="Wang L."/>
            <person name="Yao B."/>
        </authorList>
    </citation>
    <scope>NUCLEOTIDE SEQUENCE [LARGE SCALE GENOMIC DNA]</scope>
    <source>
        <strain evidence="6">Wuqing</strain>
    </source>
</reference>
<evidence type="ECO:0000256" key="3">
    <source>
        <dbReference type="ARBA" id="ARBA00023157"/>
    </source>
</evidence>
<dbReference type="OrthoDB" id="567542at2759"/>
<accession>A0A0C2MP69</accession>
<dbReference type="EMBL" id="JWZT01004669">
    <property type="protein sequence ID" value="KII63456.1"/>
    <property type="molecule type" value="Genomic_DNA"/>
</dbReference>
<keyword evidence="4" id="KW-0812">Transmembrane</keyword>
<dbReference type="PANTHER" id="PTHR10517">
    <property type="entry name" value="FOLATE RECEPTOR"/>
    <property type="match status" value="1"/>
</dbReference>
<evidence type="ECO:0000313" key="7">
    <source>
        <dbReference type="Proteomes" id="UP000031668"/>
    </source>
</evidence>
<keyword evidence="4" id="KW-1133">Transmembrane helix</keyword>
<keyword evidence="7" id="KW-1185">Reference proteome</keyword>
<evidence type="ECO:0000313" key="6">
    <source>
        <dbReference type="EMBL" id="KII63456.1"/>
    </source>
</evidence>
<dbReference type="OMA" id="MSCARPT"/>
<sequence>MFQILALTVQAKHKMRCLKTGHHKVVHSPENVDDMGLCKPWSENSCCSAEAAKFISNPGDYYIHNVLFNQCPSHGNLSDECKLYFMLDSCFYHCGSIFLPWTTQFSYNNSITEVLRGIPLCSSDCDSWYDACKNDYTCSTTWYSNSFGTVNGTPVCQMECKRFKDYHPNSKQFCESIFQGMFKYSNGGDRCCMKLKYESIDDNLKCAHIYSEDYSITYGKMTKCTFAMFLFAVVAIFILALISNFLILLCL</sequence>
<feature type="transmembrane region" description="Helical" evidence="4">
    <location>
        <begin position="226"/>
        <end position="249"/>
    </location>
</feature>
<dbReference type="Proteomes" id="UP000031668">
    <property type="component" value="Unassembled WGS sequence"/>
</dbReference>
<comment type="similarity">
    <text evidence="1">Belongs to the folate receptor family.</text>
</comment>
<dbReference type="PANTHER" id="PTHR10517:SF14">
    <property type="entry name" value="FOLATE RECEPTOR 1-RELATED"/>
    <property type="match status" value="1"/>
</dbReference>
<keyword evidence="2" id="KW-0732">Signal</keyword>
<evidence type="ECO:0000259" key="5">
    <source>
        <dbReference type="Pfam" id="PF03024"/>
    </source>
</evidence>
<evidence type="ECO:0000256" key="4">
    <source>
        <dbReference type="SAM" id="Phobius"/>
    </source>
</evidence>
<evidence type="ECO:0000256" key="2">
    <source>
        <dbReference type="ARBA" id="ARBA00022729"/>
    </source>
</evidence>
<keyword evidence="3" id="KW-1015">Disulfide bond</keyword>
<dbReference type="GO" id="GO:0038023">
    <property type="term" value="F:signaling receptor activity"/>
    <property type="evidence" value="ECO:0007669"/>
    <property type="project" value="TreeGrafter"/>
</dbReference>
<dbReference type="Pfam" id="PF03024">
    <property type="entry name" value="Folate_rec"/>
    <property type="match status" value="1"/>
</dbReference>
<proteinExistence type="inferred from homology"/>
<name>A0A0C2MP69_THEKT</name>
<dbReference type="InterPro" id="IPR004269">
    <property type="entry name" value="Folate_rcpt"/>
</dbReference>
<dbReference type="GO" id="GO:0009897">
    <property type="term" value="C:external side of plasma membrane"/>
    <property type="evidence" value="ECO:0007669"/>
    <property type="project" value="TreeGrafter"/>
</dbReference>
<comment type="caution">
    <text evidence="6">The sequence shown here is derived from an EMBL/GenBank/DDBJ whole genome shotgun (WGS) entry which is preliminary data.</text>
</comment>